<evidence type="ECO:0000313" key="1">
    <source>
        <dbReference type="EMBL" id="KAK3056844.1"/>
    </source>
</evidence>
<dbReference type="Proteomes" id="UP001186974">
    <property type="component" value="Unassembled WGS sequence"/>
</dbReference>
<feature type="non-terminal residue" evidence="1">
    <location>
        <position position="264"/>
    </location>
</feature>
<accession>A0ACC3CYF9</accession>
<name>A0ACC3CYF9_9PEZI</name>
<reference evidence="1" key="1">
    <citation type="submission" date="2024-09" db="EMBL/GenBank/DDBJ databases">
        <title>Black Yeasts Isolated from many extreme environments.</title>
        <authorList>
            <person name="Coleine C."/>
            <person name="Stajich J.E."/>
            <person name="Selbmann L."/>
        </authorList>
    </citation>
    <scope>NUCLEOTIDE SEQUENCE</scope>
    <source>
        <strain evidence="1">CCFEE 5737</strain>
    </source>
</reference>
<dbReference type="EMBL" id="JAWDJW010009721">
    <property type="protein sequence ID" value="KAK3056844.1"/>
    <property type="molecule type" value="Genomic_DNA"/>
</dbReference>
<protein>
    <submittedName>
        <fullName evidence="1">Uncharacterized protein</fullName>
    </submittedName>
</protein>
<organism evidence="1 2">
    <name type="scientific">Coniosporium uncinatum</name>
    <dbReference type="NCBI Taxonomy" id="93489"/>
    <lineage>
        <taxon>Eukaryota</taxon>
        <taxon>Fungi</taxon>
        <taxon>Dikarya</taxon>
        <taxon>Ascomycota</taxon>
        <taxon>Pezizomycotina</taxon>
        <taxon>Dothideomycetes</taxon>
        <taxon>Dothideomycetes incertae sedis</taxon>
        <taxon>Coniosporium</taxon>
    </lineage>
</organism>
<proteinExistence type="predicted"/>
<comment type="caution">
    <text evidence="1">The sequence shown here is derived from an EMBL/GenBank/DDBJ whole genome shotgun (WGS) entry which is preliminary data.</text>
</comment>
<gene>
    <name evidence="1" type="ORF">LTS18_011624</name>
</gene>
<evidence type="ECO:0000313" key="2">
    <source>
        <dbReference type="Proteomes" id="UP001186974"/>
    </source>
</evidence>
<keyword evidence="2" id="KW-1185">Reference proteome</keyword>
<sequence>MVRKNWNFSNRHNEGVKLGHAVADSLRTALKGLQKKSDSRDSNTLELVIPAKNLTDAGVREVAIALLEVLSAPAGLPIYKLKELDLNNNALTASSLRLLAEVIRIARFDLELLDLSGNNIKVSTYEEARDWEAFLDSFEGCRVMRRLDLSNNNLSGFKAFEILSKVYGRQSPVDPNVLNTLDSPGLTDTFEDKPDLIEITNSARDIGISGLNASQSSLSNAMVLQSKQGLAAIPYILFQNTCMDDAGALWYSSVLEGHWLPQLL</sequence>